<dbReference type="Gene3D" id="1.10.1380.10">
    <property type="entry name" value="Neutral endopeptidase , domain2"/>
    <property type="match status" value="1"/>
</dbReference>
<organism evidence="6 7">
    <name type="scientific">Chironomus riparius</name>
    <dbReference type="NCBI Taxonomy" id="315576"/>
    <lineage>
        <taxon>Eukaryota</taxon>
        <taxon>Metazoa</taxon>
        <taxon>Ecdysozoa</taxon>
        <taxon>Arthropoda</taxon>
        <taxon>Hexapoda</taxon>
        <taxon>Insecta</taxon>
        <taxon>Pterygota</taxon>
        <taxon>Neoptera</taxon>
        <taxon>Endopterygota</taxon>
        <taxon>Diptera</taxon>
        <taxon>Nematocera</taxon>
        <taxon>Chironomoidea</taxon>
        <taxon>Chironomidae</taxon>
        <taxon>Chironominae</taxon>
        <taxon>Chironomus</taxon>
    </lineage>
</organism>
<dbReference type="GO" id="GO:0016485">
    <property type="term" value="P:protein processing"/>
    <property type="evidence" value="ECO:0007669"/>
    <property type="project" value="TreeGrafter"/>
</dbReference>
<dbReference type="OrthoDB" id="7867452at2759"/>
<comment type="subcellular location">
    <subcellularLocation>
        <location evidence="1">Cell membrane</location>
        <topology evidence="1">Single-pass type II membrane protein</topology>
    </subcellularLocation>
</comment>
<keyword evidence="7" id="KW-1185">Reference proteome</keyword>
<dbReference type="InterPro" id="IPR000718">
    <property type="entry name" value="Peptidase_M13"/>
</dbReference>
<protein>
    <recommendedName>
        <fullName evidence="5">Peptidase M13 N-terminal domain-containing protein</fullName>
    </recommendedName>
</protein>
<keyword evidence="4" id="KW-1133">Transmembrane helix</keyword>
<dbReference type="PROSITE" id="PS51885">
    <property type="entry name" value="NEPRILYSIN"/>
    <property type="match status" value="1"/>
</dbReference>
<dbReference type="EMBL" id="OU895878">
    <property type="protein sequence ID" value="CAG9803364.1"/>
    <property type="molecule type" value="Genomic_DNA"/>
</dbReference>
<dbReference type="PANTHER" id="PTHR11733:SF228">
    <property type="entry name" value="PROTEIN GONE EARLY"/>
    <property type="match status" value="1"/>
</dbReference>
<accession>A0A9N9RTF5</accession>
<dbReference type="PANTHER" id="PTHR11733">
    <property type="entry name" value="ZINC METALLOPROTEASE FAMILY M13 NEPRILYSIN-RELATED"/>
    <property type="match status" value="1"/>
</dbReference>
<proteinExistence type="inferred from homology"/>
<evidence type="ECO:0000256" key="3">
    <source>
        <dbReference type="SAM" id="MobiDB-lite"/>
    </source>
</evidence>
<keyword evidence="4" id="KW-0812">Transmembrane</keyword>
<evidence type="ECO:0000313" key="7">
    <source>
        <dbReference type="Proteomes" id="UP001153620"/>
    </source>
</evidence>
<gene>
    <name evidence="6" type="ORF">CHIRRI_LOCUS6264</name>
</gene>
<evidence type="ECO:0000313" key="6">
    <source>
        <dbReference type="EMBL" id="CAG9803364.1"/>
    </source>
</evidence>
<feature type="domain" description="Peptidase M13 N-terminal" evidence="5">
    <location>
        <begin position="175"/>
        <end position="586"/>
    </location>
</feature>
<dbReference type="GO" id="GO:0005886">
    <property type="term" value="C:plasma membrane"/>
    <property type="evidence" value="ECO:0007669"/>
    <property type="project" value="UniProtKB-SubCell"/>
</dbReference>
<feature type="transmembrane region" description="Helical" evidence="4">
    <location>
        <begin position="117"/>
        <end position="143"/>
    </location>
</feature>
<comment type="similarity">
    <text evidence="2">Belongs to the peptidase M13 family.</text>
</comment>
<feature type="region of interest" description="Disordered" evidence="3">
    <location>
        <begin position="45"/>
        <end position="80"/>
    </location>
</feature>
<evidence type="ECO:0000256" key="2">
    <source>
        <dbReference type="ARBA" id="ARBA00007357"/>
    </source>
</evidence>
<reference evidence="6" key="2">
    <citation type="submission" date="2022-10" db="EMBL/GenBank/DDBJ databases">
        <authorList>
            <consortium name="ENA_rothamsted_submissions"/>
            <consortium name="culmorum"/>
            <person name="King R."/>
        </authorList>
    </citation>
    <scope>NUCLEOTIDE SEQUENCE</scope>
</reference>
<dbReference type="SUPFAM" id="SSF55486">
    <property type="entry name" value="Metalloproteases ('zincins'), catalytic domain"/>
    <property type="match status" value="1"/>
</dbReference>
<dbReference type="Proteomes" id="UP001153620">
    <property type="component" value="Chromosome 2"/>
</dbReference>
<dbReference type="GO" id="GO:0004222">
    <property type="term" value="F:metalloendopeptidase activity"/>
    <property type="evidence" value="ECO:0007669"/>
    <property type="project" value="InterPro"/>
</dbReference>
<dbReference type="InterPro" id="IPR024079">
    <property type="entry name" value="MetalloPept_cat_dom_sf"/>
</dbReference>
<name>A0A9N9RTF5_9DIPT</name>
<dbReference type="Gene3D" id="3.40.390.10">
    <property type="entry name" value="Collagenase (Catalytic Domain)"/>
    <property type="match status" value="1"/>
</dbReference>
<dbReference type="InterPro" id="IPR008753">
    <property type="entry name" value="Peptidase_M13_N"/>
</dbReference>
<keyword evidence="4" id="KW-0472">Membrane</keyword>
<dbReference type="InterPro" id="IPR042089">
    <property type="entry name" value="Peptidase_M13_dom_2"/>
</dbReference>
<dbReference type="Pfam" id="PF05649">
    <property type="entry name" value="Peptidase_M13_N"/>
    <property type="match status" value="1"/>
</dbReference>
<evidence type="ECO:0000259" key="5">
    <source>
        <dbReference type="Pfam" id="PF05649"/>
    </source>
</evidence>
<reference evidence="6" key="1">
    <citation type="submission" date="2022-01" db="EMBL/GenBank/DDBJ databases">
        <authorList>
            <person name="King R."/>
        </authorList>
    </citation>
    <scope>NUCLEOTIDE SEQUENCE</scope>
</reference>
<dbReference type="AlphaFoldDB" id="A0A9N9RTF5"/>
<evidence type="ECO:0000256" key="1">
    <source>
        <dbReference type="ARBA" id="ARBA00004401"/>
    </source>
</evidence>
<evidence type="ECO:0000256" key="4">
    <source>
        <dbReference type="SAM" id="Phobius"/>
    </source>
</evidence>
<sequence length="874" mass="102022">MQDNNNSTNLTNGDSRAVDRYANIRAAEEKKLLARKSVNNNKRMIDQLTKIPIPEDEHEDAEKNSGHESGGTASTPVDADNTDSVLLNKSSIKNQNHPSRYLEAIYDRYEVSKKSRLPFLILSVLCAILLLTIIILAIVWPYIPSYMRSDVCIEPECFDASKQIVGWADLKESVCENPYKFTCGNFINQYKSHELYLVNKGEWGANSHFEYEDLNAINSFISKLPNLPSRSSIQPMIKKIYSICMNIRSEERTSENLQVLKTILESARGWNIFEQSSSNHQWSLYDNLPIVQVNFGVHPFFKVSIEDGNITLSEGELGLPDEQLYFLHRDHPIIIAYKELIRDVHNSLKASTNSEAENFVDNLFGFERRIVNAMKTARQKHSVTKIVRLYDIKTRTHSLPIDITVQNMFSNYRVDDDTPIKVMDLELIHQISVVATSTEPKILNDFVMWTLARHFLPLMSHKIRSSMDNFYKKLYGNQYSNMPWHFCTELTHQWMRFGIEALRQNPQLIVVDTSKMKRDEYDEESSYEENLSRDQLNYNDAFVQVLFMHLRDTFRYAISDASWIDPKFADYVNYRLSSIRLQIGIPQRILKDHNYIQQYYREFIINEINFMRNIEQHWNIEKKILGNLLKGDMTEEDRIVFEMFSSSRHDDNRRIKYLKDLNMVIVDRAVLREPYYHYKYPLPVNFARLGTDLASILLEAAFEIGEAYKELLFHENQFNAEEKDILHKNTLEGESLKCINNLYNIDNKTFTTPGAIRKGLFSTMTSSSMAYRALISFTKKTEDNPAHFDARLIKELNINKRQNGLMKYTQEELFSLTFMQKHCSVVSDEYKNIKVFTERKMPERQMFDIIWKNVPIISESFECSTDAKMCSNIL</sequence>